<organism evidence="2 3">
    <name type="scientific">Candidatus Staskawiczbacteria bacterium RIFCSPHIGHO2_02_FULL_33_16</name>
    <dbReference type="NCBI Taxonomy" id="1802204"/>
    <lineage>
        <taxon>Bacteria</taxon>
        <taxon>Candidatus Staskawicziibacteriota</taxon>
    </lineage>
</organism>
<dbReference type="Proteomes" id="UP000179183">
    <property type="component" value="Unassembled WGS sequence"/>
</dbReference>
<name>A0A1G2HWG7_9BACT</name>
<comment type="caution">
    <text evidence="2">The sequence shown here is derived from an EMBL/GenBank/DDBJ whole genome shotgun (WGS) entry which is preliminary data.</text>
</comment>
<evidence type="ECO:0000313" key="2">
    <source>
        <dbReference type="EMBL" id="OGZ66862.1"/>
    </source>
</evidence>
<dbReference type="AlphaFoldDB" id="A0A1G2HWG7"/>
<protein>
    <recommendedName>
        <fullName evidence="1">Transcriptional repressor PaaX-like central Cas2-like domain-containing protein</fullName>
    </recommendedName>
</protein>
<reference evidence="2 3" key="1">
    <citation type="journal article" date="2016" name="Nat. Commun.">
        <title>Thousands of microbial genomes shed light on interconnected biogeochemical processes in an aquifer system.</title>
        <authorList>
            <person name="Anantharaman K."/>
            <person name="Brown C.T."/>
            <person name="Hug L.A."/>
            <person name="Sharon I."/>
            <person name="Castelle C.J."/>
            <person name="Probst A.J."/>
            <person name="Thomas B.C."/>
            <person name="Singh A."/>
            <person name="Wilkins M.J."/>
            <person name="Karaoz U."/>
            <person name="Brodie E.L."/>
            <person name="Williams K.H."/>
            <person name="Hubbard S.S."/>
            <person name="Banfield J.F."/>
        </authorList>
    </citation>
    <scope>NUCLEOTIDE SEQUENCE [LARGE SCALE GENOMIC DNA]</scope>
</reference>
<proteinExistence type="predicted"/>
<dbReference type="EMBL" id="MHOQ01000019">
    <property type="protein sequence ID" value="OGZ66862.1"/>
    <property type="molecule type" value="Genomic_DNA"/>
</dbReference>
<sequence>MSQINEVLKRKMHNTLKKKILLLLLGGLALGFSHNPNKYRKVLKVIGESWQEINKYKLKKEIRNIYRSKLVKEKINTDGSLTLVLSDKGKLKALTYHFSEIKIQEKMWDKKWRMVFFDIPEKYRWGRDSLRKKLKELKFQEIQKSVFTFPYECEDEINFIIEYYGIRKYVRYATLDYIDDDLHLRDYFKLN</sequence>
<dbReference type="SUPFAM" id="SSF143430">
    <property type="entry name" value="TTP0101/SSO1404-like"/>
    <property type="match status" value="1"/>
</dbReference>
<accession>A0A1G2HWG7</accession>
<gene>
    <name evidence="2" type="ORF">A3D34_02010</name>
</gene>
<feature type="domain" description="Transcriptional repressor PaaX-like central Cas2-like" evidence="1">
    <location>
        <begin position="106"/>
        <end position="178"/>
    </location>
</feature>
<dbReference type="InterPro" id="IPR048846">
    <property type="entry name" value="PaaX-like_central"/>
</dbReference>
<evidence type="ECO:0000259" key="1">
    <source>
        <dbReference type="Pfam" id="PF20803"/>
    </source>
</evidence>
<dbReference type="Pfam" id="PF20803">
    <property type="entry name" value="PaaX_M"/>
    <property type="match status" value="1"/>
</dbReference>
<evidence type="ECO:0000313" key="3">
    <source>
        <dbReference type="Proteomes" id="UP000179183"/>
    </source>
</evidence>
<dbReference type="Gene3D" id="3.30.70.2650">
    <property type="match status" value="1"/>
</dbReference>